<evidence type="ECO:0000256" key="1">
    <source>
        <dbReference type="ARBA" id="ARBA00004613"/>
    </source>
</evidence>
<sequence>MSRLGIMVLTFLLLVSMATSHRYARWKQATRRDAINVRRRSRRSRPKTEACEEVCELEEKHCCCIRSDGPKCSRMCLLSFFC</sequence>
<proteinExistence type="evidence at transcript level"/>
<protein>
    <submittedName>
        <fullName evidence="4">Conotoxin superfamily O3</fullName>
    </submittedName>
</protein>
<dbReference type="GO" id="GO:0008200">
    <property type="term" value="F:ion channel inhibitor activity"/>
    <property type="evidence" value="ECO:0007669"/>
    <property type="project" value="InterPro"/>
</dbReference>
<name>A0A346CIS5_CONER</name>
<dbReference type="GO" id="GO:0005576">
    <property type="term" value="C:extracellular region"/>
    <property type="evidence" value="ECO:0007669"/>
    <property type="project" value="UniProtKB-SubCell"/>
</dbReference>
<organism evidence="4">
    <name type="scientific">Conus ermineus</name>
    <name type="common">Agate cone</name>
    <name type="synonym">Chelyconus ermineus</name>
    <dbReference type="NCBI Taxonomy" id="55423"/>
    <lineage>
        <taxon>Eukaryota</taxon>
        <taxon>Metazoa</taxon>
        <taxon>Spiralia</taxon>
        <taxon>Lophotrochozoa</taxon>
        <taxon>Mollusca</taxon>
        <taxon>Gastropoda</taxon>
        <taxon>Caenogastropoda</taxon>
        <taxon>Neogastropoda</taxon>
        <taxon>Conoidea</taxon>
        <taxon>Conidae</taxon>
        <taxon>Conus</taxon>
        <taxon>Chelyconus</taxon>
    </lineage>
</organism>
<dbReference type="InterPro" id="IPR004214">
    <property type="entry name" value="Conotoxin"/>
</dbReference>
<feature type="signal peptide" evidence="3">
    <location>
        <begin position="1"/>
        <end position="20"/>
    </location>
</feature>
<keyword evidence="2" id="KW-0964">Secreted</keyword>
<dbReference type="Pfam" id="PF02950">
    <property type="entry name" value="Conotoxin"/>
    <property type="match status" value="1"/>
</dbReference>
<evidence type="ECO:0000256" key="2">
    <source>
        <dbReference type="ARBA" id="ARBA00022525"/>
    </source>
</evidence>
<evidence type="ECO:0000313" key="4">
    <source>
        <dbReference type="EMBL" id="AXL95474.1"/>
    </source>
</evidence>
<evidence type="ECO:0000256" key="3">
    <source>
        <dbReference type="SAM" id="SignalP"/>
    </source>
</evidence>
<comment type="subcellular location">
    <subcellularLocation>
        <location evidence="1">Secreted</location>
    </subcellularLocation>
</comment>
<dbReference type="AlphaFoldDB" id="A0A346CIS5"/>
<reference evidence="4" key="1">
    <citation type="journal article" date="2018" name="Genome Biol. Evol.">
        <title>Conotoxin diversity in Chelyconus ermineus (Born, 1778) and the convergent origin of piscivory in the Atlantic and Indo-Pacific cones.</title>
        <authorList>
            <person name="Abalde S."/>
            <person name="Tenorio M.J."/>
            <person name="Afonso C.M."/>
            <person name="Zardoya R."/>
        </authorList>
    </citation>
    <scope>NUCLEOTIDE SEQUENCE</scope>
    <source>
        <strain evidence="4">Cerm_137</strain>
    </source>
</reference>
<feature type="chain" id="PRO_5016717564" evidence="3">
    <location>
        <begin position="21"/>
        <end position="82"/>
    </location>
</feature>
<keyword evidence="3" id="KW-0732">Signal</keyword>
<accession>A0A346CIS5</accession>
<dbReference type="EMBL" id="MH360425">
    <property type="protein sequence ID" value="AXL95474.1"/>
    <property type="molecule type" value="mRNA"/>
</dbReference>